<dbReference type="OrthoDB" id="412788at2759"/>
<evidence type="ECO:0000313" key="4">
    <source>
        <dbReference type="Proteomes" id="UP000327118"/>
    </source>
</evidence>
<proteinExistence type="inferred from homology"/>
<evidence type="ECO:0008006" key="5">
    <source>
        <dbReference type="Google" id="ProtNLM"/>
    </source>
</evidence>
<sequence length="326" mass="37545">MKDQSIHSYPCLQLLYFDLKRYSTPSIMASAAVQVPTSHEPSPVAQKTSRPPPSEKPHHVQTTLHFLREVEDGSHLHPSYVARPDTYERPTIELPVTVHDVSGHELDYTLDQNGFEYYYHKSQEKDFLDDEKIKREYYPETEQLLKDATGASRVFIFDHTIRRTPRDSRAGGINPRGPVQRVHIDQSYEAAKSRVSYHLPDDAPELLRGRYQIINVWRPIKPILKDPLTVGDAHSLPDSDLVAIKLIYPDREGETYSVKPSPNVRWYYRFGQTPDLVTLIKCFDSKTDGRARRVPHSAFVNPHTVNEEPRESIEVRALVFHPDDVE</sequence>
<organism evidence="3 4">
    <name type="scientific">Aspergillus coremiiformis</name>
    <dbReference type="NCBI Taxonomy" id="138285"/>
    <lineage>
        <taxon>Eukaryota</taxon>
        <taxon>Fungi</taxon>
        <taxon>Dikarya</taxon>
        <taxon>Ascomycota</taxon>
        <taxon>Pezizomycotina</taxon>
        <taxon>Eurotiomycetes</taxon>
        <taxon>Eurotiomycetidae</taxon>
        <taxon>Eurotiales</taxon>
        <taxon>Aspergillaceae</taxon>
        <taxon>Aspergillus</taxon>
        <taxon>Aspergillus subgen. Circumdati</taxon>
    </lineage>
</organism>
<dbReference type="EMBL" id="ML739088">
    <property type="protein sequence ID" value="KAE8353800.1"/>
    <property type="molecule type" value="Genomic_DNA"/>
</dbReference>
<gene>
    <name evidence="3" type="ORF">BDV28DRAFT_132447</name>
</gene>
<accession>A0A5N6ZCL3</accession>
<dbReference type="NCBIfam" id="NF041278">
    <property type="entry name" value="CmcJ_NvfI_EfuI"/>
    <property type="match status" value="1"/>
</dbReference>
<protein>
    <recommendedName>
        <fullName evidence="5">Methyltransferase</fullName>
    </recommendedName>
</protein>
<evidence type="ECO:0000256" key="2">
    <source>
        <dbReference type="SAM" id="MobiDB-lite"/>
    </source>
</evidence>
<feature type="compositionally biased region" description="Polar residues" evidence="2">
    <location>
        <begin position="35"/>
        <end position="49"/>
    </location>
</feature>
<dbReference type="AlphaFoldDB" id="A0A5N6ZCL3"/>
<comment type="similarity">
    <text evidence="1">Belongs to the asaB hydroxylase/desaturase family.</text>
</comment>
<reference evidence="4" key="1">
    <citation type="submission" date="2019-04" db="EMBL/GenBank/DDBJ databases">
        <title>Friends and foes A comparative genomics studyof 23 Aspergillus species from section Flavi.</title>
        <authorList>
            <consortium name="DOE Joint Genome Institute"/>
            <person name="Kjaerbolling I."/>
            <person name="Vesth T."/>
            <person name="Frisvad J.C."/>
            <person name="Nybo J.L."/>
            <person name="Theobald S."/>
            <person name="Kildgaard S."/>
            <person name="Isbrandt T."/>
            <person name="Kuo A."/>
            <person name="Sato A."/>
            <person name="Lyhne E.K."/>
            <person name="Kogle M.E."/>
            <person name="Wiebenga A."/>
            <person name="Kun R.S."/>
            <person name="Lubbers R.J."/>
            <person name="Makela M.R."/>
            <person name="Barry K."/>
            <person name="Chovatia M."/>
            <person name="Clum A."/>
            <person name="Daum C."/>
            <person name="Haridas S."/>
            <person name="He G."/>
            <person name="LaButti K."/>
            <person name="Lipzen A."/>
            <person name="Mondo S."/>
            <person name="Riley R."/>
            <person name="Salamov A."/>
            <person name="Simmons B.A."/>
            <person name="Magnuson J.K."/>
            <person name="Henrissat B."/>
            <person name="Mortensen U.H."/>
            <person name="Larsen T.O."/>
            <person name="Devries R.P."/>
            <person name="Grigoriev I.V."/>
            <person name="Machida M."/>
            <person name="Baker S.E."/>
            <person name="Andersen M.R."/>
        </authorList>
    </citation>
    <scope>NUCLEOTIDE SEQUENCE [LARGE SCALE GENOMIC DNA]</scope>
    <source>
        <strain evidence="4">CBS 553.77</strain>
    </source>
</reference>
<dbReference type="Proteomes" id="UP000327118">
    <property type="component" value="Unassembled WGS sequence"/>
</dbReference>
<dbReference type="PANTHER" id="PTHR34598:SF3">
    <property type="entry name" value="OXIDOREDUCTASE AN1597"/>
    <property type="match status" value="1"/>
</dbReference>
<name>A0A5N6ZCL3_9EURO</name>
<evidence type="ECO:0000256" key="1">
    <source>
        <dbReference type="ARBA" id="ARBA00023604"/>
    </source>
</evidence>
<dbReference type="PANTHER" id="PTHR34598">
    <property type="entry name" value="BLL6449 PROTEIN"/>
    <property type="match status" value="1"/>
</dbReference>
<dbReference type="GO" id="GO:0016491">
    <property type="term" value="F:oxidoreductase activity"/>
    <property type="evidence" value="ECO:0007669"/>
    <property type="project" value="InterPro"/>
</dbReference>
<keyword evidence="4" id="KW-1185">Reference proteome</keyword>
<feature type="region of interest" description="Disordered" evidence="2">
    <location>
        <begin position="33"/>
        <end position="58"/>
    </location>
</feature>
<evidence type="ECO:0000313" key="3">
    <source>
        <dbReference type="EMBL" id="KAE8353800.1"/>
    </source>
</evidence>
<dbReference type="InterPro" id="IPR044053">
    <property type="entry name" value="AsaB-like"/>
</dbReference>